<reference evidence="5" key="1">
    <citation type="submission" date="2022-08" db="EMBL/GenBank/DDBJ databases">
        <authorList>
            <person name="Deng Y."/>
            <person name="Han X.-F."/>
            <person name="Zhang Y.-Q."/>
        </authorList>
    </citation>
    <scope>NUCLEOTIDE SEQUENCE</scope>
    <source>
        <strain evidence="5">CPCC 203386</strain>
    </source>
</reference>
<keyword evidence="2" id="KW-0238">DNA-binding</keyword>
<dbReference type="InterPro" id="IPR028082">
    <property type="entry name" value="Peripla_BP_I"/>
</dbReference>
<dbReference type="Pfam" id="PF13377">
    <property type="entry name" value="Peripla_BP_3"/>
    <property type="match status" value="1"/>
</dbReference>
<feature type="domain" description="HTH lacI-type" evidence="4">
    <location>
        <begin position="8"/>
        <end position="62"/>
    </location>
</feature>
<evidence type="ECO:0000256" key="1">
    <source>
        <dbReference type="ARBA" id="ARBA00023015"/>
    </source>
</evidence>
<organism evidence="5 6">
    <name type="scientific">Herbiconiux daphne</name>
    <dbReference type="NCBI Taxonomy" id="2970914"/>
    <lineage>
        <taxon>Bacteria</taxon>
        <taxon>Bacillati</taxon>
        <taxon>Actinomycetota</taxon>
        <taxon>Actinomycetes</taxon>
        <taxon>Micrococcales</taxon>
        <taxon>Microbacteriaceae</taxon>
        <taxon>Herbiconiux</taxon>
    </lineage>
</organism>
<dbReference type="PROSITE" id="PS50932">
    <property type="entry name" value="HTH_LACI_2"/>
    <property type="match status" value="1"/>
</dbReference>
<dbReference type="RefSeq" id="WP_259538553.1">
    <property type="nucleotide sequence ID" value="NZ_JANLCJ010000002.1"/>
</dbReference>
<dbReference type="InterPro" id="IPR000843">
    <property type="entry name" value="HTH_LacI"/>
</dbReference>
<dbReference type="PANTHER" id="PTHR30146">
    <property type="entry name" value="LACI-RELATED TRANSCRIPTIONAL REPRESSOR"/>
    <property type="match status" value="1"/>
</dbReference>
<gene>
    <name evidence="5" type="ORF">N1032_08295</name>
</gene>
<evidence type="ECO:0000313" key="5">
    <source>
        <dbReference type="EMBL" id="MCS5733738.1"/>
    </source>
</evidence>
<dbReference type="EMBL" id="JANLCJ010000002">
    <property type="protein sequence ID" value="MCS5733738.1"/>
    <property type="molecule type" value="Genomic_DNA"/>
</dbReference>
<dbReference type="PROSITE" id="PS00356">
    <property type="entry name" value="HTH_LACI_1"/>
    <property type="match status" value="1"/>
</dbReference>
<dbReference type="CDD" id="cd01392">
    <property type="entry name" value="HTH_LacI"/>
    <property type="match status" value="1"/>
</dbReference>
<evidence type="ECO:0000313" key="6">
    <source>
        <dbReference type="Proteomes" id="UP001165586"/>
    </source>
</evidence>
<dbReference type="PANTHER" id="PTHR30146:SF109">
    <property type="entry name" value="HTH-TYPE TRANSCRIPTIONAL REGULATOR GALS"/>
    <property type="match status" value="1"/>
</dbReference>
<dbReference type="Gene3D" id="1.10.260.40">
    <property type="entry name" value="lambda repressor-like DNA-binding domains"/>
    <property type="match status" value="1"/>
</dbReference>
<dbReference type="SUPFAM" id="SSF53822">
    <property type="entry name" value="Periplasmic binding protein-like I"/>
    <property type="match status" value="1"/>
</dbReference>
<dbReference type="Gene3D" id="3.40.50.2300">
    <property type="match status" value="2"/>
</dbReference>
<comment type="caution">
    <text evidence="5">The sequence shown here is derived from an EMBL/GenBank/DDBJ whole genome shotgun (WGS) entry which is preliminary data.</text>
</comment>
<dbReference type="InterPro" id="IPR046335">
    <property type="entry name" value="LacI/GalR-like_sensor"/>
</dbReference>
<evidence type="ECO:0000259" key="4">
    <source>
        <dbReference type="PROSITE" id="PS50932"/>
    </source>
</evidence>
<dbReference type="CDD" id="cd06267">
    <property type="entry name" value="PBP1_LacI_sugar_binding-like"/>
    <property type="match status" value="1"/>
</dbReference>
<dbReference type="SUPFAM" id="SSF47413">
    <property type="entry name" value="lambda repressor-like DNA-binding domains"/>
    <property type="match status" value="1"/>
</dbReference>
<evidence type="ECO:0000256" key="3">
    <source>
        <dbReference type="ARBA" id="ARBA00023163"/>
    </source>
</evidence>
<dbReference type="SMART" id="SM00354">
    <property type="entry name" value="HTH_LACI"/>
    <property type="match status" value="1"/>
</dbReference>
<keyword evidence="1" id="KW-0805">Transcription regulation</keyword>
<evidence type="ECO:0000256" key="2">
    <source>
        <dbReference type="ARBA" id="ARBA00023125"/>
    </source>
</evidence>
<dbReference type="Proteomes" id="UP001165586">
    <property type="component" value="Unassembled WGS sequence"/>
</dbReference>
<sequence length="336" mass="35220">MDPAPKRPTIRDVATAAKVSSGTVSRVLNGKNWVSPEARAAVDAAIKRTGYRVNPHARNLAMSKSNTVAFLLTETQQVLFEDPNFARLVRGTSEALAARDMYSVLIMAGDAAEQDRALAYISAGHVDGVLLGFSSTAGEPLIEALVQSHVPIVACGLPTGFEGRLGSVSADDRSGTVAMVRYLRDAGRKHIATITGPLDLYGGSSRLDGYRSALGGEADERLVVHGDYSRASGARAARELLARGIPFDAVFAGNDAMAAGAIDALEAAGVDVPGQVAVAGFDDNVIALQTDPQLTTVHQPFERISSEMVRLLTDIIGGEEPANITLPTSLVVRGSA</sequence>
<protein>
    <submittedName>
        <fullName evidence="5">LacI family transcriptional regulator</fullName>
    </submittedName>
</protein>
<proteinExistence type="predicted"/>
<dbReference type="Pfam" id="PF00356">
    <property type="entry name" value="LacI"/>
    <property type="match status" value="1"/>
</dbReference>
<dbReference type="InterPro" id="IPR010982">
    <property type="entry name" value="Lambda_DNA-bd_dom_sf"/>
</dbReference>
<keyword evidence="6" id="KW-1185">Reference proteome</keyword>
<name>A0ABT2H1B2_9MICO</name>
<accession>A0ABT2H1B2</accession>
<keyword evidence="3" id="KW-0804">Transcription</keyword>